<keyword evidence="17" id="KW-0411">Iron-sulfur</keyword>
<dbReference type="CDD" id="cd00130">
    <property type="entry name" value="PAS"/>
    <property type="match status" value="1"/>
</dbReference>
<proteinExistence type="predicted"/>
<evidence type="ECO:0000256" key="18">
    <source>
        <dbReference type="ARBA" id="ARBA00023136"/>
    </source>
</evidence>
<dbReference type="Gene3D" id="3.30.565.10">
    <property type="entry name" value="Histidine kinase-like ATPase, C-terminal domain"/>
    <property type="match status" value="1"/>
</dbReference>
<dbReference type="RefSeq" id="WP_144852219.1">
    <property type="nucleotide sequence ID" value="NZ_VMRJ01000006.1"/>
</dbReference>
<evidence type="ECO:0000256" key="8">
    <source>
        <dbReference type="ARBA" id="ARBA00022485"/>
    </source>
</evidence>
<name>A0A558BMW3_9BACT</name>
<dbReference type="InterPro" id="IPR011712">
    <property type="entry name" value="Sig_transdc_His_kin_sub3_dim/P"/>
</dbReference>
<dbReference type="AlphaFoldDB" id="A0A558BMW3"/>
<feature type="domain" description="Histidine kinase" evidence="23">
    <location>
        <begin position="599"/>
        <end position="787"/>
    </location>
</feature>
<keyword evidence="7" id="KW-1003">Cell membrane</keyword>
<organism evidence="24 25">
    <name type="scientific">Hymenobacter setariae</name>
    <dbReference type="NCBI Taxonomy" id="2594794"/>
    <lineage>
        <taxon>Bacteria</taxon>
        <taxon>Pseudomonadati</taxon>
        <taxon>Bacteroidota</taxon>
        <taxon>Cytophagia</taxon>
        <taxon>Cytophagales</taxon>
        <taxon>Hymenobacteraceae</taxon>
        <taxon>Hymenobacter</taxon>
    </lineage>
</organism>
<evidence type="ECO:0000313" key="25">
    <source>
        <dbReference type="Proteomes" id="UP000317624"/>
    </source>
</evidence>
<comment type="catalytic activity">
    <reaction evidence="1">
        <text>ATP + protein L-histidine = ADP + protein N-phospho-L-histidine.</text>
        <dbReference type="EC" id="2.7.13.3"/>
    </reaction>
</comment>
<evidence type="ECO:0000256" key="12">
    <source>
        <dbReference type="ARBA" id="ARBA00022723"/>
    </source>
</evidence>
<dbReference type="GO" id="GO:0000155">
    <property type="term" value="F:phosphorelay sensor kinase activity"/>
    <property type="evidence" value="ECO:0007669"/>
    <property type="project" value="InterPro"/>
</dbReference>
<dbReference type="Gene3D" id="1.20.5.1930">
    <property type="match status" value="1"/>
</dbReference>
<dbReference type="SUPFAM" id="SSF55785">
    <property type="entry name" value="PYP-like sensor domain (PAS domain)"/>
    <property type="match status" value="4"/>
</dbReference>
<keyword evidence="13" id="KW-0418">Kinase</keyword>
<keyword evidence="12" id="KW-0479">Metal-binding</keyword>
<dbReference type="PRINTS" id="PR00344">
    <property type="entry name" value="BCTRLSENSOR"/>
</dbReference>
<dbReference type="Proteomes" id="UP000317624">
    <property type="component" value="Unassembled WGS sequence"/>
</dbReference>
<evidence type="ECO:0000256" key="16">
    <source>
        <dbReference type="ARBA" id="ARBA00023012"/>
    </source>
</evidence>
<evidence type="ECO:0000256" key="10">
    <source>
        <dbReference type="ARBA" id="ARBA00022679"/>
    </source>
</evidence>
<keyword evidence="16" id="KW-0902">Two-component regulatory system</keyword>
<dbReference type="Pfam" id="PF07730">
    <property type="entry name" value="HisKA_3"/>
    <property type="match status" value="1"/>
</dbReference>
<evidence type="ECO:0000256" key="2">
    <source>
        <dbReference type="ARBA" id="ARBA00001966"/>
    </source>
</evidence>
<dbReference type="OrthoDB" id="144293at2"/>
<dbReference type="PANTHER" id="PTHR24421:SF37">
    <property type="entry name" value="SENSOR HISTIDINE KINASE NARS"/>
    <property type="match status" value="1"/>
</dbReference>
<comment type="cofactor">
    <cofactor evidence="2">
        <name>[4Fe-4S] cluster</name>
        <dbReference type="ChEBI" id="CHEBI:49883"/>
    </cofactor>
</comment>
<accession>A0A558BMW3</accession>
<dbReference type="GO" id="GO:0005886">
    <property type="term" value="C:plasma membrane"/>
    <property type="evidence" value="ECO:0007669"/>
    <property type="project" value="UniProtKB-SubCell"/>
</dbReference>
<dbReference type="SMART" id="SM00387">
    <property type="entry name" value="HATPase_c"/>
    <property type="match status" value="1"/>
</dbReference>
<dbReference type="Pfam" id="PF02518">
    <property type="entry name" value="HATPase_c"/>
    <property type="match status" value="1"/>
</dbReference>
<keyword evidence="14" id="KW-1133">Transmembrane helix</keyword>
<sequence length="789" mass="88029">MPQAVLNSGGAGRSLDDTMKDAPPLARTAPPAYTGAPVTTLAEAQAALAEARAQQQALLLENQELQMARQELAASEARLKAAEAVANIGSYELDLVSGAFHFSEGLYRLFGETPHAFRPSLEWLDARTNPQDVAAVRHILDQALADRQPYHYTRRILRADGQWRLIESHGRVVCNEAGVAIKLEGVVEDKTKEHEAAQELLLAKERLQVTLDSTLYVVQAFEAVRDESGRIIDFIWIFANKAWTDQYGEPVGKRVLTENPGVVTSGLFEKFVQVTQTGVPVDHEYYYPHEQFNGWFHQTLVKMGDGFVMHTEDISARKKAEQALQTSRELLRATLDSSPNMVQVFKAVRDAQGEIVDFIWILNNKISEDSYGDVIGQRLLVCNPGVVEAGIFDTFKRVVETGQPDQRERQYTGEQFHGWFHQSVVKLRDGIATTTVDITERKHAEQELLQNLRLLEQSEQVAGLGSWVYELATGELQWSAGMYRLFCLAPGVALRPTIYLDHVVAEDRPVAKRIVQALAAAPADFEETLRLWVGNQVRTLRLKAVLVRDETGQPLRLLGVDLDISRVQQLEADNLRLRLRQQQALFEAVQEAQEEERRRISESLHNGIGQLLYATKLQLDRLPSSPELAPRQEAARLLSEAIRQTRELSHELTPALLEEFGLEATLQSIGQSLNTPTLRWHCHLVIGEEPPLSGLLQLAVYRLAQELAQNVLKHAHATEATLEVEVLASWIVLRVEDNGRGFDPTRTSDGLGLRTLRSRVALLGGEVHVTSAPGQGAQCFIRLPLPPSS</sequence>
<dbReference type="InterPro" id="IPR005467">
    <property type="entry name" value="His_kinase_dom"/>
</dbReference>
<dbReference type="InterPro" id="IPR001610">
    <property type="entry name" value="PAC"/>
</dbReference>
<evidence type="ECO:0000256" key="4">
    <source>
        <dbReference type="ARBA" id="ARBA00004651"/>
    </source>
</evidence>
<comment type="function">
    <text evidence="19">Member of the two-component regulatory system NreB/NreC involved in the control of dissimilatory nitrate/nitrite reduction in response to oxygen. NreB functions as a direct oxygen sensor histidine kinase which is autophosphorylated, in the absence of oxygen, probably at the conserved histidine residue, and transfers its phosphate group probably to a conserved aspartate residue of NreC. NreB/NreC activates the expression of the nitrate (narGHJI) and nitrite (nir) reductase operons, as well as the putative nitrate transporter gene narT.</text>
</comment>
<dbReference type="SUPFAM" id="SSF55874">
    <property type="entry name" value="ATPase domain of HSP90 chaperone/DNA topoisomerase II/histidine kinase"/>
    <property type="match status" value="1"/>
</dbReference>
<keyword evidence="21" id="KW-0175">Coiled coil</keyword>
<comment type="caution">
    <text evidence="24">The sequence shown here is derived from an EMBL/GenBank/DDBJ whole genome shotgun (WGS) entry which is preliminary data.</text>
</comment>
<evidence type="ECO:0000259" key="23">
    <source>
        <dbReference type="PROSITE" id="PS50109"/>
    </source>
</evidence>
<dbReference type="PROSITE" id="PS50109">
    <property type="entry name" value="HIS_KIN"/>
    <property type="match status" value="1"/>
</dbReference>
<evidence type="ECO:0000256" key="11">
    <source>
        <dbReference type="ARBA" id="ARBA00022692"/>
    </source>
</evidence>
<dbReference type="InterPro" id="IPR050482">
    <property type="entry name" value="Sensor_HK_TwoCompSys"/>
</dbReference>
<keyword evidence="18" id="KW-0472">Membrane</keyword>
<keyword evidence="9" id="KW-0963">Cytoplasm</keyword>
<dbReference type="GO" id="GO:0046872">
    <property type="term" value="F:metal ion binding"/>
    <property type="evidence" value="ECO:0007669"/>
    <property type="project" value="UniProtKB-KW"/>
</dbReference>
<evidence type="ECO:0000256" key="5">
    <source>
        <dbReference type="ARBA" id="ARBA00012438"/>
    </source>
</evidence>
<dbReference type="InterPro" id="IPR013655">
    <property type="entry name" value="PAS_fold_3"/>
</dbReference>
<evidence type="ECO:0000256" key="14">
    <source>
        <dbReference type="ARBA" id="ARBA00022989"/>
    </source>
</evidence>
<evidence type="ECO:0000256" key="15">
    <source>
        <dbReference type="ARBA" id="ARBA00023004"/>
    </source>
</evidence>
<evidence type="ECO:0000256" key="19">
    <source>
        <dbReference type="ARBA" id="ARBA00024827"/>
    </source>
</evidence>
<evidence type="ECO:0000256" key="17">
    <source>
        <dbReference type="ARBA" id="ARBA00023014"/>
    </source>
</evidence>
<keyword evidence="15" id="KW-0408">Iron</keyword>
<evidence type="ECO:0000256" key="6">
    <source>
        <dbReference type="ARBA" id="ARBA00017322"/>
    </source>
</evidence>
<evidence type="ECO:0000313" key="24">
    <source>
        <dbReference type="EMBL" id="TVT37840.1"/>
    </source>
</evidence>
<dbReference type="InterPro" id="IPR004358">
    <property type="entry name" value="Sig_transdc_His_kin-like_C"/>
</dbReference>
<comment type="subcellular location">
    <subcellularLocation>
        <location evidence="4">Cell membrane</location>
        <topology evidence="4">Multi-pass membrane protein</topology>
    </subcellularLocation>
    <subcellularLocation>
        <location evidence="3">Cytoplasm</location>
    </subcellularLocation>
</comment>
<evidence type="ECO:0000256" key="7">
    <source>
        <dbReference type="ARBA" id="ARBA00022475"/>
    </source>
</evidence>
<dbReference type="SMART" id="SM00086">
    <property type="entry name" value="PAC"/>
    <property type="match status" value="2"/>
</dbReference>
<gene>
    <name evidence="24" type="ORF">FNT36_22010</name>
</gene>
<dbReference type="Gene3D" id="3.30.450.20">
    <property type="entry name" value="PAS domain"/>
    <property type="match status" value="4"/>
</dbReference>
<reference evidence="24 25" key="1">
    <citation type="submission" date="2019-07" db="EMBL/GenBank/DDBJ databases">
        <title>Hymenobacter sp. straun FUR1 Genome sequencing and assembly.</title>
        <authorList>
            <person name="Chhetri G."/>
        </authorList>
    </citation>
    <scope>NUCLEOTIDE SEQUENCE [LARGE SCALE GENOMIC DNA]</scope>
    <source>
        <strain evidence="24 25">Fur1</strain>
    </source>
</reference>
<dbReference type="InterPro" id="IPR036890">
    <property type="entry name" value="HATPase_C_sf"/>
</dbReference>
<dbReference type="GO" id="GO:0046983">
    <property type="term" value="F:protein dimerization activity"/>
    <property type="evidence" value="ECO:0007669"/>
    <property type="project" value="InterPro"/>
</dbReference>
<dbReference type="GO" id="GO:0051539">
    <property type="term" value="F:4 iron, 4 sulfur cluster binding"/>
    <property type="evidence" value="ECO:0007669"/>
    <property type="project" value="UniProtKB-KW"/>
</dbReference>
<keyword evidence="8" id="KW-0004">4Fe-4S</keyword>
<keyword evidence="10" id="KW-0808">Transferase</keyword>
<evidence type="ECO:0000256" key="3">
    <source>
        <dbReference type="ARBA" id="ARBA00004496"/>
    </source>
</evidence>
<dbReference type="EMBL" id="VMRJ01000006">
    <property type="protein sequence ID" value="TVT37840.1"/>
    <property type="molecule type" value="Genomic_DNA"/>
</dbReference>
<dbReference type="InterPro" id="IPR003594">
    <property type="entry name" value="HATPase_dom"/>
</dbReference>
<dbReference type="InterPro" id="IPR035965">
    <property type="entry name" value="PAS-like_dom_sf"/>
</dbReference>
<evidence type="ECO:0000256" key="22">
    <source>
        <dbReference type="SAM" id="MobiDB-lite"/>
    </source>
</evidence>
<dbReference type="PANTHER" id="PTHR24421">
    <property type="entry name" value="NITRATE/NITRITE SENSOR PROTEIN NARX-RELATED"/>
    <property type="match status" value="1"/>
</dbReference>
<evidence type="ECO:0000256" key="13">
    <source>
        <dbReference type="ARBA" id="ARBA00022777"/>
    </source>
</evidence>
<keyword evidence="25" id="KW-1185">Reference proteome</keyword>
<dbReference type="Pfam" id="PF08447">
    <property type="entry name" value="PAS_3"/>
    <property type="match status" value="1"/>
</dbReference>
<evidence type="ECO:0000256" key="20">
    <source>
        <dbReference type="ARBA" id="ARBA00030800"/>
    </source>
</evidence>
<evidence type="ECO:0000256" key="1">
    <source>
        <dbReference type="ARBA" id="ARBA00000085"/>
    </source>
</evidence>
<evidence type="ECO:0000256" key="21">
    <source>
        <dbReference type="SAM" id="Coils"/>
    </source>
</evidence>
<dbReference type="CDD" id="cd16917">
    <property type="entry name" value="HATPase_UhpB-NarQ-NarX-like"/>
    <property type="match status" value="1"/>
</dbReference>
<dbReference type="GO" id="GO:0005737">
    <property type="term" value="C:cytoplasm"/>
    <property type="evidence" value="ECO:0007669"/>
    <property type="project" value="UniProtKB-SubCell"/>
</dbReference>
<protein>
    <recommendedName>
        <fullName evidence="6">Oxygen sensor histidine kinase NreB</fullName>
        <ecNumber evidence="5">2.7.13.3</ecNumber>
    </recommendedName>
    <alternativeName>
        <fullName evidence="20">Nitrogen regulation protein B</fullName>
    </alternativeName>
</protein>
<evidence type="ECO:0000256" key="9">
    <source>
        <dbReference type="ARBA" id="ARBA00022490"/>
    </source>
</evidence>
<feature type="region of interest" description="Disordered" evidence="22">
    <location>
        <begin position="1"/>
        <end position="33"/>
    </location>
</feature>
<dbReference type="InterPro" id="IPR000014">
    <property type="entry name" value="PAS"/>
</dbReference>
<feature type="coiled-coil region" evidence="21">
    <location>
        <begin position="41"/>
        <end position="85"/>
    </location>
</feature>
<keyword evidence="11" id="KW-0812">Transmembrane</keyword>
<dbReference type="EC" id="2.7.13.3" evidence="5"/>